<dbReference type="AlphaFoldDB" id="A0A1F6FIB0"/>
<accession>A0A1F6FIB0</accession>
<dbReference type="Gene3D" id="2.120.10.30">
    <property type="entry name" value="TolB, C-terminal domain"/>
    <property type="match status" value="1"/>
</dbReference>
<keyword evidence="1" id="KW-1133">Transmembrane helix</keyword>
<comment type="caution">
    <text evidence="2">The sequence shown here is derived from an EMBL/GenBank/DDBJ whole genome shotgun (WGS) entry which is preliminary data.</text>
</comment>
<organism evidence="2 3">
    <name type="scientific">Candidatus Kaiserbacteria bacterium RIFOXYB1_FULL_46_14</name>
    <dbReference type="NCBI Taxonomy" id="1798531"/>
    <lineage>
        <taxon>Bacteria</taxon>
        <taxon>Candidatus Kaiseribacteriota</taxon>
    </lineage>
</organism>
<evidence type="ECO:0000256" key="1">
    <source>
        <dbReference type="SAM" id="Phobius"/>
    </source>
</evidence>
<reference evidence="2 3" key="1">
    <citation type="journal article" date="2016" name="Nat. Commun.">
        <title>Thousands of microbial genomes shed light on interconnected biogeochemical processes in an aquifer system.</title>
        <authorList>
            <person name="Anantharaman K."/>
            <person name="Brown C.T."/>
            <person name="Hug L.A."/>
            <person name="Sharon I."/>
            <person name="Castelle C.J."/>
            <person name="Probst A.J."/>
            <person name="Thomas B.C."/>
            <person name="Singh A."/>
            <person name="Wilkins M.J."/>
            <person name="Karaoz U."/>
            <person name="Brodie E.L."/>
            <person name="Williams K.H."/>
            <person name="Hubbard S.S."/>
            <person name="Banfield J.F."/>
        </authorList>
    </citation>
    <scope>NUCLEOTIDE SEQUENCE [LARGE SCALE GENOMIC DNA]</scope>
</reference>
<feature type="transmembrane region" description="Helical" evidence="1">
    <location>
        <begin position="12"/>
        <end position="32"/>
    </location>
</feature>
<evidence type="ECO:0008006" key="4">
    <source>
        <dbReference type="Google" id="ProtNLM"/>
    </source>
</evidence>
<sequence length="354" mass="39126">MFELIKQKIPSLTSIAGSIVAIVVVLGVYGIWQFVWPSISINKLGTENLSGRLVYSGMQKAGELAPKTYSLILDNNDMKVVNESKRFKVLSSNAVEFATSSNSKDFFFMDLAFDNSSGTSTVVKRVMHAIFPDTLEVVTRGVPEQYGTMSWSPNLRMLALSIARENLDGQAKVSTLNWKVLLTNESGEVQLEIPDAANPVWMPNSNLLLYLRSDGIYAYDTLIGAEQRVLSFLDESEQPFSAVVSIMFEVSPDGRKLVLTTPGTGNISVYEVSATMDVTKLYSRENQSVNYSWPVVSPDGMSYAVIARDIVDGAFANPRIEFYPISDEKQGVIGAYPLNGFNPSRVYLDDWVSN</sequence>
<evidence type="ECO:0000313" key="2">
    <source>
        <dbReference type="EMBL" id="OGG85594.1"/>
    </source>
</evidence>
<protein>
    <recommendedName>
        <fullName evidence="4">Dipeptidylpeptidase IV N-terminal domain-containing protein</fullName>
    </recommendedName>
</protein>
<dbReference type="InterPro" id="IPR011042">
    <property type="entry name" value="6-blade_b-propeller_TolB-like"/>
</dbReference>
<gene>
    <name evidence="2" type="ORF">A2392_02365</name>
</gene>
<keyword evidence="1" id="KW-0812">Transmembrane</keyword>
<dbReference type="Proteomes" id="UP000177395">
    <property type="component" value="Unassembled WGS sequence"/>
</dbReference>
<proteinExistence type="predicted"/>
<dbReference type="STRING" id="1798531.A2392_02365"/>
<dbReference type="SUPFAM" id="SSF82171">
    <property type="entry name" value="DPP6 N-terminal domain-like"/>
    <property type="match status" value="1"/>
</dbReference>
<dbReference type="EMBL" id="MFMS01000006">
    <property type="protein sequence ID" value="OGG85594.1"/>
    <property type="molecule type" value="Genomic_DNA"/>
</dbReference>
<name>A0A1F6FIB0_9BACT</name>
<evidence type="ECO:0000313" key="3">
    <source>
        <dbReference type="Proteomes" id="UP000177395"/>
    </source>
</evidence>
<keyword evidence="1" id="KW-0472">Membrane</keyword>